<dbReference type="AlphaFoldDB" id="A0A060T753"/>
<organism evidence="2">
    <name type="scientific">Blastobotrys adeninivorans</name>
    <name type="common">Yeast</name>
    <name type="synonym">Arxula adeninivorans</name>
    <dbReference type="NCBI Taxonomy" id="409370"/>
    <lineage>
        <taxon>Eukaryota</taxon>
        <taxon>Fungi</taxon>
        <taxon>Dikarya</taxon>
        <taxon>Ascomycota</taxon>
        <taxon>Saccharomycotina</taxon>
        <taxon>Dipodascomycetes</taxon>
        <taxon>Dipodascales</taxon>
        <taxon>Trichomonascaceae</taxon>
        <taxon>Blastobotrys</taxon>
    </lineage>
</organism>
<dbReference type="SMART" id="SM00671">
    <property type="entry name" value="SEL1"/>
    <property type="match status" value="3"/>
</dbReference>
<sequence>MDPPSIVRSTTDLVEPIEVSPAAPRHHRVSKLLSGLDKLKLSKKSREGSKSPGPPQSPSIDITGPDPDVPQSPALLLPAVSGDGAPSPSLELPPGSPSTSKRHSLRVFRSRSNSHASQSSAYVPTDLTAEEDSEKRAQLLALRPSPSPAPSLSPQPSFEDVSKAASEAIRSRQIDDQIQKAIDTYEAGRMEEAVDLFRPLADSHPLAQVMYGMCLRHGWGCAKDEGAGFQYLRMAASTSALVDLENVKLARGELVLAIYELGNCFRYGWGCDKDPYAALVYFETAANMGDLDAMISAAWCHETGFGTKKDKRAAAQMYRKAEDKGRKEVGNSWIWKPKYD</sequence>
<name>A0A060T753_BLAAD</name>
<feature type="region of interest" description="Disordered" evidence="1">
    <location>
        <begin position="1"/>
        <end position="133"/>
    </location>
</feature>
<dbReference type="SUPFAM" id="SSF81901">
    <property type="entry name" value="HCP-like"/>
    <property type="match status" value="1"/>
</dbReference>
<dbReference type="InterPro" id="IPR011990">
    <property type="entry name" value="TPR-like_helical_dom_sf"/>
</dbReference>
<reference evidence="2" key="2">
    <citation type="submission" date="2014-06" db="EMBL/GenBank/DDBJ databases">
        <title>The complete genome of Blastobotrys (Arxula) adeninivorans LS3 - a yeast of biotechnological interest.</title>
        <authorList>
            <person name="Kunze G."/>
            <person name="Gaillardin C."/>
            <person name="Czernicka M."/>
            <person name="Durrens P."/>
            <person name="Martin T."/>
            <person name="Boer E."/>
            <person name="Gabaldon T."/>
            <person name="Cruz J."/>
            <person name="Talla E."/>
            <person name="Marck C."/>
            <person name="Goffeau A."/>
            <person name="Barbe V."/>
            <person name="Baret P."/>
            <person name="Baronian K."/>
            <person name="Beier S."/>
            <person name="Bleykasten C."/>
            <person name="Bode R."/>
            <person name="Casaregola S."/>
            <person name="Despons L."/>
            <person name="Fairhead C."/>
            <person name="Giersberg M."/>
            <person name="Gierski P."/>
            <person name="Hahnel U."/>
            <person name="Hartmann A."/>
            <person name="Jankowska D."/>
            <person name="Jubin C."/>
            <person name="Jung P."/>
            <person name="Lafontaine I."/>
            <person name="Leh-Louis V."/>
            <person name="Lemaire M."/>
            <person name="Marcet-Houben M."/>
            <person name="Mascher M."/>
            <person name="Morel G."/>
            <person name="Richard G.-F."/>
            <person name="Riechen J."/>
            <person name="Sacerdot C."/>
            <person name="Sarkar A."/>
            <person name="Savel G."/>
            <person name="Schacherer J."/>
            <person name="Sherman D."/>
            <person name="Straub M.-L."/>
            <person name="Stein N."/>
            <person name="Thierry A."/>
            <person name="Trautwein-Schult A."/>
            <person name="Westhof E."/>
            <person name="Worch S."/>
            <person name="Dujon B."/>
            <person name="Souciet J.-L."/>
            <person name="Wincker P."/>
            <person name="Scholz U."/>
            <person name="Neuveglise N."/>
        </authorList>
    </citation>
    <scope>NUCLEOTIDE SEQUENCE</scope>
    <source>
        <strain evidence="2">LS3</strain>
    </source>
</reference>
<feature type="compositionally biased region" description="Low complexity" evidence="1">
    <location>
        <begin position="110"/>
        <end position="121"/>
    </location>
</feature>
<feature type="compositionally biased region" description="Low complexity" evidence="1">
    <location>
        <begin position="86"/>
        <end position="99"/>
    </location>
</feature>
<dbReference type="PANTHER" id="PTHR43628">
    <property type="entry name" value="ACTIVATOR OF C KINASE PROTEIN 1-RELATED"/>
    <property type="match status" value="1"/>
</dbReference>
<dbReference type="PANTHER" id="PTHR43628:SF1">
    <property type="entry name" value="CHITIN SYNTHASE REGULATORY FACTOR 2-RELATED"/>
    <property type="match status" value="1"/>
</dbReference>
<gene>
    <name evidence="2" type="ORF">GNLVRS02_ARAD1B17204g</name>
</gene>
<evidence type="ECO:0000256" key="1">
    <source>
        <dbReference type="SAM" id="MobiDB-lite"/>
    </source>
</evidence>
<dbReference type="GO" id="GO:0010972">
    <property type="term" value="P:negative regulation of G2/M transition of mitotic cell cycle"/>
    <property type="evidence" value="ECO:0007669"/>
    <property type="project" value="TreeGrafter"/>
</dbReference>
<dbReference type="Gene3D" id="1.25.40.10">
    <property type="entry name" value="Tetratricopeptide repeat domain"/>
    <property type="match status" value="1"/>
</dbReference>
<feature type="compositionally biased region" description="Basic and acidic residues" evidence="1">
    <location>
        <begin position="37"/>
        <end position="49"/>
    </location>
</feature>
<reference evidence="2" key="1">
    <citation type="submission" date="2014-02" db="EMBL/GenBank/DDBJ databases">
        <authorList>
            <person name="Genoscope - CEA"/>
        </authorList>
    </citation>
    <scope>NUCLEOTIDE SEQUENCE</scope>
    <source>
        <strain evidence="2">LS3</strain>
    </source>
</reference>
<dbReference type="InterPro" id="IPR006597">
    <property type="entry name" value="Sel1-like"/>
</dbReference>
<dbReference type="GO" id="GO:0032153">
    <property type="term" value="C:cell division site"/>
    <property type="evidence" value="ECO:0007669"/>
    <property type="project" value="TreeGrafter"/>
</dbReference>
<feature type="compositionally biased region" description="Basic residues" evidence="1">
    <location>
        <begin position="100"/>
        <end position="109"/>
    </location>
</feature>
<dbReference type="Pfam" id="PF08238">
    <property type="entry name" value="Sel1"/>
    <property type="match status" value="3"/>
</dbReference>
<dbReference type="InterPro" id="IPR052945">
    <property type="entry name" value="Mitotic_Regulator"/>
</dbReference>
<dbReference type="EMBL" id="HG937692">
    <property type="protein sequence ID" value="CDP36619.1"/>
    <property type="molecule type" value="Genomic_DNA"/>
</dbReference>
<proteinExistence type="predicted"/>
<evidence type="ECO:0000313" key="2">
    <source>
        <dbReference type="EMBL" id="CDP36619.1"/>
    </source>
</evidence>
<accession>A0A060T753</accession>
<protein>
    <submittedName>
        <fullName evidence="2">ARAD1B17204p</fullName>
    </submittedName>
</protein>
<dbReference type="PhylomeDB" id="A0A060T753"/>